<gene>
    <name evidence="2" type="ORF">LX15_000914</name>
</gene>
<sequence length="39" mass="4142">MTVPAIASRIPLVRRPKAPGLPLSERITELTAGSSTTPR</sequence>
<dbReference type="Proteomes" id="UP001205311">
    <property type="component" value="Unassembled WGS sequence"/>
</dbReference>
<organism evidence="2 3">
    <name type="scientific">Streptoalloteichus tenebrarius (strain ATCC 17920 / DSM 40477 / JCM 4838 / CBS 697.72 / NBRC 16177 / NCIMB 11028 / NRRL B-12390 / A12253. 1 / ISP 5477)</name>
    <name type="common">Streptomyces tenebrarius</name>
    <dbReference type="NCBI Taxonomy" id="1933"/>
    <lineage>
        <taxon>Bacteria</taxon>
        <taxon>Bacillati</taxon>
        <taxon>Actinomycetota</taxon>
        <taxon>Actinomycetes</taxon>
        <taxon>Pseudonocardiales</taxon>
        <taxon>Pseudonocardiaceae</taxon>
        <taxon>Streptoalloteichus</taxon>
    </lineage>
</organism>
<protein>
    <submittedName>
        <fullName evidence="2">Uncharacterized protein</fullName>
    </submittedName>
</protein>
<feature type="region of interest" description="Disordered" evidence="1">
    <location>
        <begin position="17"/>
        <end position="39"/>
    </location>
</feature>
<evidence type="ECO:0000313" key="3">
    <source>
        <dbReference type="Proteomes" id="UP001205311"/>
    </source>
</evidence>
<accession>A0ABT1HNY0</accession>
<evidence type="ECO:0000313" key="2">
    <source>
        <dbReference type="EMBL" id="MCP2257229.1"/>
    </source>
</evidence>
<reference evidence="2 3" key="1">
    <citation type="submission" date="2022-06" db="EMBL/GenBank/DDBJ databases">
        <title>Genomic Encyclopedia of Archaeal and Bacterial Type Strains, Phase II (KMG-II): from individual species to whole genera.</title>
        <authorList>
            <person name="Goeker M."/>
        </authorList>
    </citation>
    <scope>NUCLEOTIDE SEQUENCE [LARGE SCALE GENOMIC DNA]</scope>
    <source>
        <strain evidence="2 3">DSM 40477</strain>
    </source>
</reference>
<evidence type="ECO:0000256" key="1">
    <source>
        <dbReference type="SAM" id="MobiDB-lite"/>
    </source>
</evidence>
<proteinExistence type="predicted"/>
<keyword evidence="3" id="KW-1185">Reference proteome</keyword>
<name>A0ABT1HNY0_STRSD</name>
<comment type="caution">
    <text evidence="2">The sequence shown here is derived from an EMBL/GenBank/DDBJ whole genome shotgun (WGS) entry which is preliminary data.</text>
</comment>
<dbReference type="EMBL" id="JAMTCP010000003">
    <property type="protein sequence ID" value="MCP2257229.1"/>
    <property type="molecule type" value="Genomic_DNA"/>
</dbReference>